<organism evidence="1 2">
    <name type="scientific">Geoglobus acetivorans</name>
    <dbReference type="NCBI Taxonomy" id="565033"/>
    <lineage>
        <taxon>Archaea</taxon>
        <taxon>Methanobacteriati</taxon>
        <taxon>Methanobacteriota</taxon>
        <taxon>Archaeoglobi</taxon>
        <taxon>Archaeoglobales</taxon>
        <taxon>Archaeoglobaceae</taxon>
        <taxon>Geoglobus</taxon>
    </lineage>
</organism>
<reference evidence="1 2" key="1">
    <citation type="submission" date="2021-11" db="EMBL/GenBank/DDBJ databases">
        <title>Whole genome of Geoglobus acetivorans.</title>
        <authorList>
            <person name="Liu D."/>
        </authorList>
    </citation>
    <scope>NUCLEOTIDE SEQUENCE [LARGE SCALE GENOMIC DNA]</scope>
    <source>
        <strain evidence="1 2">SBH6</strain>
    </source>
</reference>
<accession>A0ABZ3H5N7</accession>
<protein>
    <recommendedName>
        <fullName evidence="3">HEPN domain-containing protein</fullName>
    </recommendedName>
</protein>
<gene>
    <name evidence="1" type="ORF">LPQ35_06895</name>
</gene>
<sequence length="48" mass="5807">MRETRHVDQYDVSYFATREEAKSALSIAFEFVERMEKLLNESQARFIY</sequence>
<evidence type="ECO:0000313" key="2">
    <source>
        <dbReference type="Proteomes" id="UP001492541"/>
    </source>
</evidence>
<proteinExistence type="predicted"/>
<dbReference type="Proteomes" id="UP001492541">
    <property type="component" value="Chromosome"/>
</dbReference>
<evidence type="ECO:0000313" key="1">
    <source>
        <dbReference type="EMBL" id="XAT64868.1"/>
    </source>
</evidence>
<evidence type="ECO:0008006" key="3">
    <source>
        <dbReference type="Google" id="ProtNLM"/>
    </source>
</evidence>
<name>A0ABZ3H5N7_GEOAI</name>
<dbReference type="EMBL" id="CP087714">
    <property type="protein sequence ID" value="XAT64868.1"/>
    <property type="molecule type" value="Genomic_DNA"/>
</dbReference>
<keyword evidence="2" id="KW-1185">Reference proteome</keyword>